<evidence type="ECO:0000256" key="2">
    <source>
        <dbReference type="SAM" id="SignalP"/>
    </source>
</evidence>
<keyword evidence="1" id="KW-1133">Transmembrane helix</keyword>
<proteinExistence type="predicted"/>
<gene>
    <name evidence="3" type="ORF">FHG66_05420</name>
</gene>
<sequence length="70" mass="7203">MIKTALAGLPAYLLAAAPALAHHRVGHNGGPPRATQVPEIDASAGLLALAAVGAILLLTWERGRRRSSQS</sequence>
<dbReference type="AlphaFoldDB" id="A0A5C4N2E0"/>
<accession>A0A5C4N2E0</accession>
<protein>
    <submittedName>
        <fullName evidence="3">VPEID-CTERM sorting domain-containing protein</fullName>
    </submittedName>
</protein>
<evidence type="ECO:0000313" key="4">
    <source>
        <dbReference type="Proteomes" id="UP000305887"/>
    </source>
</evidence>
<name>A0A5C4N2E0_9RHOB</name>
<organism evidence="3 4">
    <name type="scientific">Rubellimicrobium rubrum</name>
    <dbReference type="NCBI Taxonomy" id="2585369"/>
    <lineage>
        <taxon>Bacteria</taxon>
        <taxon>Pseudomonadati</taxon>
        <taxon>Pseudomonadota</taxon>
        <taxon>Alphaproteobacteria</taxon>
        <taxon>Rhodobacterales</taxon>
        <taxon>Roseobacteraceae</taxon>
        <taxon>Rubellimicrobium</taxon>
    </lineage>
</organism>
<comment type="caution">
    <text evidence="3">The sequence shown here is derived from an EMBL/GenBank/DDBJ whole genome shotgun (WGS) entry which is preliminary data.</text>
</comment>
<evidence type="ECO:0000313" key="3">
    <source>
        <dbReference type="EMBL" id="TNC51599.1"/>
    </source>
</evidence>
<dbReference type="NCBIfam" id="TIGR04161">
    <property type="entry name" value="VPEID-CTERM"/>
    <property type="match status" value="1"/>
</dbReference>
<dbReference type="Proteomes" id="UP000305887">
    <property type="component" value="Unassembled WGS sequence"/>
</dbReference>
<dbReference type="RefSeq" id="WP_139075721.1">
    <property type="nucleotide sequence ID" value="NZ_VDFU01000004.1"/>
</dbReference>
<evidence type="ECO:0000256" key="1">
    <source>
        <dbReference type="SAM" id="Phobius"/>
    </source>
</evidence>
<feature type="transmembrane region" description="Helical" evidence="1">
    <location>
        <begin position="40"/>
        <end position="60"/>
    </location>
</feature>
<reference evidence="3 4" key="1">
    <citation type="submission" date="2019-06" db="EMBL/GenBank/DDBJ databases">
        <title>YIM 131921 draft genome.</title>
        <authorList>
            <person name="Jiang L."/>
        </authorList>
    </citation>
    <scope>NUCLEOTIDE SEQUENCE [LARGE SCALE GENOMIC DNA]</scope>
    <source>
        <strain evidence="3 4">YIM 131921</strain>
    </source>
</reference>
<keyword evidence="4" id="KW-1185">Reference proteome</keyword>
<keyword evidence="1" id="KW-0812">Transmembrane</keyword>
<keyword evidence="1" id="KW-0472">Membrane</keyword>
<dbReference type="InterPro" id="IPR026422">
    <property type="entry name" value="VPEID-CTERM"/>
</dbReference>
<dbReference type="EMBL" id="VDFU01000004">
    <property type="protein sequence ID" value="TNC51599.1"/>
    <property type="molecule type" value="Genomic_DNA"/>
</dbReference>
<feature type="chain" id="PRO_5023105229" evidence="2">
    <location>
        <begin position="22"/>
        <end position="70"/>
    </location>
</feature>
<keyword evidence="2" id="KW-0732">Signal</keyword>
<feature type="signal peptide" evidence="2">
    <location>
        <begin position="1"/>
        <end position="21"/>
    </location>
</feature>